<dbReference type="PANTHER" id="PTHR11538:SF26">
    <property type="entry name" value="FERREDOXIN-FOLD ANTICODON-BINDING DOMAIN-CONTAINING PROTEIN 1"/>
    <property type="match status" value="1"/>
</dbReference>
<gene>
    <name evidence="2" type="ORF">PECAL_6P18830</name>
</gene>
<dbReference type="InterPro" id="IPR029058">
    <property type="entry name" value="AB_hydrolase_fold"/>
</dbReference>
<dbReference type="Gene3D" id="3.40.50.1820">
    <property type="entry name" value="alpha/beta hydrolase"/>
    <property type="match status" value="1"/>
</dbReference>
<dbReference type="GO" id="GO:0070475">
    <property type="term" value="P:rRNA base methylation"/>
    <property type="evidence" value="ECO:0007669"/>
    <property type="project" value="InterPro"/>
</dbReference>
<name>A0A8J2T359_9STRA</name>
<dbReference type="AlphaFoldDB" id="A0A8J2T359"/>
<keyword evidence="3" id="KW-1185">Reference proteome</keyword>
<evidence type="ECO:0000313" key="2">
    <source>
        <dbReference type="EMBL" id="CAH0380240.1"/>
    </source>
</evidence>
<proteinExistence type="predicted"/>
<evidence type="ECO:0000313" key="3">
    <source>
        <dbReference type="Proteomes" id="UP000789595"/>
    </source>
</evidence>
<dbReference type="SUPFAM" id="SSF53474">
    <property type="entry name" value="alpha/beta-Hydrolases"/>
    <property type="match status" value="1"/>
</dbReference>
<dbReference type="OrthoDB" id="273345at2759"/>
<reference evidence="2" key="1">
    <citation type="submission" date="2021-11" db="EMBL/GenBank/DDBJ databases">
        <authorList>
            <consortium name="Genoscope - CEA"/>
            <person name="William W."/>
        </authorList>
    </citation>
    <scope>NUCLEOTIDE SEQUENCE</scope>
</reference>
<accession>A0A8J2T359</accession>
<dbReference type="PANTHER" id="PTHR11538">
    <property type="entry name" value="PHENYLALANYL-TRNA SYNTHETASE"/>
    <property type="match status" value="1"/>
</dbReference>
<dbReference type="Pfam" id="PF10354">
    <property type="entry name" value="BMT5-like"/>
    <property type="match status" value="1"/>
</dbReference>
<comment type="caution">
    <text evidence="2">The sequence shown here is derived from an EMBL/GenBank/DDBJ whole genome shotgun (WGS) entry which is preliminary data.</text>
</comment>
<dbReference type="EMBL" id="CAKKNE010000006">
    <property type="protein sequence ID" value="CAH0380240.1"/>
    <property type="molecule type" value="Genomic_DNA"/>
</dbReference>
<protein>
    <recommendedName>
        <fullName evidence="1">25S rRNA (uridine-N(3))-methyltransferase BMT5-like domain-containing protein</fullName>
    </recommendedName>
</protein>
<evidence type="ECO:0000259" key="1">
    <source>
        <dbReference type="Pfam" id="PF10354"/>
    </source>
</evidence>
<dbReference type="GO" id="GO:0005737">
    <property type="term" value="C:cytoplasm"/>
    <property type="evidence" value="ECO:0007669"/>
    <property type="project" value="TreeGrafter"/>
</dbReference>
<feature type="domain" description="25S rRNA (uridine-N(3))-methyltransferase BMT5-like" evidence="1">
    <location>
        <begin position="13"/>
        <end position="158"/>
    </location>
</feature>
<dbReference type="Proteomes" id="UP000789595">
    <property type="component" value="Unassembled WGS sequence"/>
</dbReference>
<dbReference type="GO" id="GO:0070042">
    <property type="term" value="F:rRNA (uridine-N3-)-methyltransferase activity"/>
    <property type="evidence" value="ECO:0007669"/>
    <property type="project" value="InterPro"/>
</dbReference>
<sequence>MNAAEQPPRRLQLVGEGDFTLALSLATQLKHVAITATGFDAHADLIKKYRDAPATLRRLQAAGAIAKHGVDACALQGSFDEVHFGHPHLGVENAAAHHRLLAHYFHSAKQVAPVVRVTLASDQAQRWRCDAAAARAGLALKDVAPFHDDAFPGYTRRRSLSGGSFRARTAEASETRTYAARDVEVAPVAWAALPRRSEQVNCPTHPPLQPVAPAGLACAVCARTFKDDRALRQHAATCSRKQRRIKIHYVHGLEAGPNAFKARCLAKVGDVTSPAMATSLWNPFCENAFLGRFLAHLSWGAAARDVLDRCVSIQKDALAEPDVVVASSWGAAVALKLLADRAWTGPTVLLCPGHRRLLSSQDADALVTAFRALPKKTLRRVVLVHGTADATVPIADSRELAADRARLVEVPGGSHGLGAAAADGLISSVVVDVLAKKYGAERVGEVFLLDS</sequence>
<organism evidence="2 3">
    <name type="scientific">Pelagomonas calceolata</name>
    <dbReference type="NCBI Taxonomy" id="35677"/>
    <lineage>
        <taxon>Eukaryota</taxon>
        <taxon>Sar</taxon>
        <taxon>Stramenopiles</taxon>
        <taxon>Ochrophyta</taxon>
        <taxon>Pelagophyceae</taxon>
        <taxon>Pelagomonadales</taxon>
        <taxon>Pelagomonadaceae</taxon>
        <taxon>Pelagomonas</taxon>
    </lineage>
</organism>
<dbReference type="InterPro" id="IPR019446">
    <property type="entry name" value="BMT5-like"/>
</dbReference>